<sequence>MMVFNRFAAIASPAPCPQSTATRADADLFVLPTLGVDSTSPSITSPSLCHRRSQGGFATPKSGHPSISSAQTPYPSSPLLCAQPNVAPSPLHPASSAPTPPISGNKPSPHSPIYLHGLKTTVQPPFFAIAAATFGFASSTTLSPATTLLLAKNH</sequence>
<gene>
    <name evidence="2" type="ORF">M0R45_026394</name>
</gene>
<feature type="compositionally biased region" description="Low complexity" evidence="1">
    <location>
        <begin position="88"/>
        <end position="97"/>
    </location>
</feature>
<name>A0AAW1WZ38_RUBAR</name>
<feature type="region of interest" description="Disordered" evidence="1">
    <location>
        <begin position="40"/>
        <end position="108"/>
    </location>
</feature>
<keyword evidence="3" id="KW-1185">Reference proteome</keyword>
<dbReference type="EMBL" id="JBEDUW010000005">
    <property type="protein sequence ID" value="KAK9929290.1"/>
    <property type="molecule type" value="Genomic_DNA"/>
</dbReference>
<comment type="caution">
    <text evidence="2">The sequence shown here is derived from an EMBL/GenBank/DDBJ whole genome shotgun (WGS) entry which is preliminary data.</text>
</comment>
<evidence type="ECO:0000256" key="1">
    <source>
        <dbReference type="SAM" id="MobiDB-lite"/>
    </source>
</evidence>
<proteinExistence type="predicted"/>
<dbReference type="Proteomes" id="UP001457282">
    <property type="component" value="Unassembled WGS sequence"/>
</dbReference>
<feature type="compositionally biased region" description="Polar residues" evidence="1">
    <location>
        <begin position="65"/>
        <end position="74"/>
    </location>
</feature>
<dbReference type="AlphaFoldDB" id="A0AAW1WZ38"/>
<evidence type="ECO:0000313" key="2">
    <source>
        <dbReference type="EMBL" id="KAK9929290.1"/>
    </source>
</evidence>
<accession>A0AAW1WZ38</accession>
<evidence type="ECO:0000313" key="3">
    <source>
        <dbReference type="Proteomes" id="UP001457282"/>
    </source>
</evidence>
<protein>
    <submittedName>
        <fullName evidence="2">Uncharacterized protein</fullName>
    </submittedName>
</protein>
<reference evidence="2 3" key="1">
    <citation type="journal article" date="2023" name="G3 (Bethesda)">
        <title>A chromosome-length genome assembly and annotation of blackberry (Rubus argutus, cv. 'Hillquist').</title>
        <authorList>
            <person name="Bruna T."/>
            <person name="Aryal R."/>
            <person name="Dudchenko O."/>
            <person name="Sargent D.J."/>
            <person name="Mead D."/>
            <person name="Buti M."/>
            <person name="Cavallini A."/>
            <person name="Hytonen T."/>
            <person name="Andres J."/>
            <person name="Pham M."/>
            <person name="Weisz D."/>
            <person name="Mascagni F."/>
            <person name="Usai G."/>
            <person name="Natali L."/>
            <person name="Bassil N."/>
            <person name="Fernandez G.E."/>
            <person name="Lomsadze A."/>
            <person name="Armour M."/>
            <person name="Olukolu B."/>
            <person name="Poorten T."/>
            <person name="Britton C."/>
            <person name="Davik J."/>
            <person name="Ashrafi H."/>
            <person name="Aiden E.L."/>
            <person name="Borodovsky M."/>
            <person name="Worthington M."/>
        </authorList>
    </citation>
    <scope>NUCLEOTIDE SEQUENCE [LARGE SCALE GENOMIC DNA]</scope>
    <source>
        <strain evidence="2">PI 553951</strain>
    </source>
</reference>
<organism evidence="2 3">
    <name type="scientific">Rubus argutus</name>
    <name type="common">Southern blackberry</name>
    <dbReference type="NCBI Taxonomy" id="59490"/>
    <lineage>
        <taxon>Eukaryota</taxon>
        <taxon>Viridiplantae</taxon>
        <taxon>Streptophyta</taxon>
        <taxon>Embryophyta</taxon>
        <taxon>Tracheophyta</taxon>
        <taxon>Spermatophyta</taxon>
        <taxon>Magnoliopsida</taxon>
        <taxon>eudicotyledons</taxon>
        <taxon>Gunneridae</taxon>
        <taxon>Pentapetalae</taxon>
        <taxon>rosids</taxon>
        <taxon>fabids</taxon>
        <taxon>Rosales</taxon>
        <taxon>Rosaceae</taxon>
        <taxon>Rosoideae</taxon>
        <taxon>Rosoideae incertae sedis</taxon>
        <taxon>Rubus</taxon>
    </lineage>
</organism>